<dbReference type="InterPro" id="IPR058245">
    <property type="entry name" value="NreC/VraR/RcsB-like_REC"/>
</dbReference>
<dbReference type="GO" id="GO:0003677">
    <property type="term" value="F:DNA binding"/>
    <property type="evidence" value="ECO:0007669"/>
    <property type="project" value="UniProtKB-KW"/>
</dbReference>
<dbReference type="PRINTS" id="PR00038">
    <property type="entry name" value="HTHLUXR"/>
</dbReference>
<name>A0A564FRC9_9HYPH</name>
<sequence>MHAAPNDLTPTLLLADSQPIYLLGLRMVVDDLAGYDLIHEARSSAEILEIAHRVRPDIAIIDIAAPGMRGLATLRHLRHDASAMQVVVTSLQDSPSFVRETVQAGARAFVSKRSPPDCLLQALHAVRSGGFYLDPSVATDMIVAGFGPRTRRGQPRGTLTLTDREREVFRLIALGYTNKEVAGQLGLTAKSVETYKSRASGKLDIYSRSKIVQYAALQGWFNEMGT</sequence>
<dbReference type="EMBL" id="CABFVH010000001">
    <property type="protein sequence ID" value="VUF10652.1"/>
    <property type="molecule type" value="Genomic_DNA"/>
</dbReference>
<keyword evidence="1 5" id="KW-0597">Phosphoprotein</keyword>
<evidence type="ECO:0000256" key="1">
    <source>
        <dbReference type="ARBA" id="ARBA00022553"/>
    </source>
</evidence>
<dbReference type="InterPro" id="IPR016032">
    <property type="entry name" value="Sig_transdc_resp-reg_C-effctor"/>
</dbReference>
<reference evidence="8" key="3">
    <citation type="submission" date="2021-08" db="EMBL/GenBank/DDBJ databases">
        <authorList>
            <person name="Tani A."/>
            <person name="Ola A."/>
            <person name="Ogura Y."/>
            <person name="Katsura K."/>
            <person name="Hayashi T."/>
        </authorList>
    </citation>
    <scope>NUCLEOTIDE SEQUENCE</scope>
    <source>
        <strain evidence="8">DSM 22415</strain>
    </source>
</reference>
<evidence type="ECO:0000313" key="9">
    <source>
        <dbReference type="EMBL" id="VUF10652.1"/>
    </source>
</evidence>
<gene>
    <name evidence="8" type="ORF">IFDJLNFL_1983</name>
    <name evidence="9" type="ORF">MTDSW087_00321</name>
</gene>
<dbReference type="PROSITE" id="PS00622">
    <property type="entry name" value="HTH_LUXR_1"/>
    <property type="match status" value="1"/>
</dbReference>
<dbReference type="InterPro" id="IPR001789">
    <property type="entry name" value="Sig_transdc_resp-reg_receiver"/>
</dbReference>
<dbReference type="GO" id="GO:0000160">
    <property type="term" value="P:phosphorelay signal transduction system"/>
    <property type="evidence" value="ECO:0007669"/>
    <property type="project" value="InterPro"/>
</dbReference>
<dbReference type="PROSITE" id="PS50110">
    <property type="entry name" value="RESPONSE_REGULATORY"/>
    <property type="match status" value="1"/>
</dbReference>
<keyword evidence="2" id="KW-0805">Transcription regulation</keyword>
<evidence type="ECO:0000256" key="2">
    <source>
        <dbReference type="ARBA" id="ARBA00023015"/>
    </source>
</evidence>
<keyword evidence="11" id="KW-1185">Reference proteome</keyword>
<dbReference type="RefSeq" id="WP_144759216.1">
    <property type="nucleotide sequence ID" value="NZ_BPQI01000049.1"/>
</dbReference>
<evidence type="ECO:0000313" key="11">
    <source>
        <dbReference type="Proteomes" id="UP001055303"/>
    </source>
</evidence>
<dbReference type="CDD" id="cd06170">
    <property type="entry name" value="LuxR_C_like"/>
    <property type="match status" value="1"/>
</dbReference>
<evidence type="ECO:0000259" key="7">
    <source>
        <dbReference type="PROSITE" id="PS50110"/>
    </source>
</evidence>
<dbReference type="InterPro" id="IPR039420">
    <property type="entry name" value="WalR-like"/>
</dbReference>
<dbReference type="Pfam" id="PF00072">
    <property type="entry name" value="Response_reg"/>
    <property type="match status" value="1"/>
</dbReference>
<dbReference type="PANTHER" id="PTHR43214:SF41">
    <property type="entry name" value="NITRATE_NITRITE RESPONSE REGULATOR PROTEIN NARP"/>
    <property type="match status" value="1"/>
</dbReference>
<dbReference type="SUPFAM" id="SSF46894">
    <property type="entry name" value="C-terminal effector domain of the bipartite response regulators"/>
    <property type="match status" value="1"/>
</dbReference>
<keyword evidence="4" id="KW-0804">Transcription</keyword>
<keyword evidence="3" id="KW-0238">DNA-binding</keyword>
<dbReference type="CDD" id="cd17535">
    <property type="entry name" value="REC_NarL-like"/>
    <property type="match status" value="1"/>
</dbReference>
<dbReference type="Gene3D" id="3.40.50.2300">
    <property type="match status" value="1"/>
</dbReference>
<dbReference type="AlphaFoldDB" id="A0A564FRC9"/>
<dbReference type="EMBL" id="BPQI01000049">
    <property type="protein sequence ID" value="GJD56090.1"/>
    <property type="molecule type" value="Genomic_DNA"/>
</dbReference>
<dbReference type="Proteomes" id="UP001055303">
    <property type="component" value="Unassembled WGS sequence"/>
</dbReference>
<protein>
    <submittedName>
        <fullName evidence="9">Transcriptional regulator</fullName>
    </submittedName>
</protein>
<evidence type="ECO:0000256" key="3">
    <source>
        <dbReference type="ARBA" id="ARBA00023125"/>
    </source>
</evidence>
<dbReference type="Pfam" id="PF00196">
    <property type="entry name" value="GerE"/>
    <property type="match status" value="1"/>
</dbReference>
<evidence type="ECO:0000259" key="6">
    <source>
        <dbReference type="PROSITE" id="PS50043"/>
    </source>
</evidence>
<dbReference type="OrthoDB" id="9814495at2"/>
<evidence type="ECO:0000256" key="5">
    <source>
        <dbReference type="PROSITE-ProRule" id="PRU00169"/>
    </source>
</evidence>
<dbReference type="Proteomes" id="UP000401717">
    <property type="component" value="Unassembled WGS sequence"/>
</dbReference>
<feature type="modified residue" description="4-aspartylphosphate" evidence="5">
    <location>
        <position position="62"/>
    </location>
</feature>
<accession>A0A564FRC9</accession>
<dbReference type="SUPFAM" id="SSF52172">
    <property type="entry name" value="CheY-like"/>
    <property type="match status" value="1"/>
</dbReference>
<feature type="domain" description="HTH luxR-type" evidence="6">
    <location>
        <begin position="154"/>
        <end position="219"/>
    </location>
</feature>
<reference evidence="9 10" key="1">
    <citation type="submission" date="2019-06" db="EMBL/GenBank/DDBJ databases">
        <authorList>
            <person name="Rodrigo-Torres L."/>
            <person name="Arahal R. D."/>
            <person name="Lucena T."/>
        </authorList>
    </citation>
    <scope>NUCLEOTIDE SEQUENCE [LARGE SCALE GENOMIC DNA]</scope>
    <source>
        <strain evidence="9 10">SW08-7</strain>
    </source>
</reference>
<proteinExistence type="predicted"/>
<dbReference type="InterPro" id="IPR000792">
    <property type="entry name" value="Tscrpt_reg_LuxR_C"/>
</dbReference>
<reference evidence="8" key="2">
    <citation type="journal article" date="2021" name="Front. Microbiol.">
        <title>Comprehensive Comparative Genomics and Phenotyping of Methylobacterium Species.</title>
        <authorList>
            <person name="Alessa O."/>
            <person name="Ogura Y."/>
            <person name="Fujitani Y."/>
            <person name="Takami H."/>
            <person name="Hayashi T."/>
            <person name="Sahin N."/>
            <person name="Tani A."/>
        </authorList>
    </citation>
    <scope>NUCLEOTIDE SEQUENCE</scope>
    <source>
        <strain evidence="8">DSM 22415</strain>
    </source>
</reference>
<evidence type="ECO:0000256" key="4">
    <source>
        <dbReference type="ARBA" id="ARBA00023163"/>
    </source>
</evidence>
<dbReference type="InterPro" id="IPR011006">
    <property type="entry name" value="CheY-like_superfamily"/>
</dbReference>
<dbReference type="GO" id="GO:0006355">
    <property type="term" value="P:regulation of DNA-templated transcription"/>
    <property type="evidence" value="ECO:0007669"/>
    <property type="project" value="InterPro"/>
</dbReference>
<dbReference type="PROSITE" id="PS50043">
    <property type="entry name" value="HTH_LUXR_2"/>
    <property type="match status" value="1"/>
</dbReference>
<feature type="domain" description="Response regulatory" evidence="7">
    <location>
        <begin position="11"/>
        <end position="127"/>
    </location>
</feature>
<dbReference type="PANTHER" id="PTHR43214">
    <property type="entry name" value="TWO-COMPONENT RESPONSE REGULATOR"/>
    <property type="match status" value="1"/>
</dbReference>
<dbReference type="SMART" id="SM00421">
    <property type="entry name" value="HTH_LUXR"/>
    <property type="match status" value="1"/>
</dbReference>
<evidence type="ECO:0000313" key="10">
    <source>
        <dbReference type="Proteomes" id="UP000401717"/>
    </source>
</evidence>
<organism evidence="9 10">
    <name type="scientific">Methylobacterium dankookense</name>
    <dbReference type="NCBI Taxonomy" id="560405"/>
    <lineage>
        <taxon>Bacteria</taxon>
        <taxon>Pseudomonadati</taxon>
        <taxon>Pseudomonadota</taxon>
        <taxon>Alphaproteobacteria</taxon>
        <taxon>Hyphomicrobiales</taxon>
        <taxon>Methylobacteriaceae</taxon>
        <taxon>Methylobacterium</taxon>
    </lineage>
</organism>
<dbReference type="SMART" id="SM00448">
    <property type="entry name" value="REC"/>
    <property type="match status" value="1"/>
</dbReference>
<evidence type="ECO:0000313" key="8">
    <source>
        <dbReference type="EMBL" id="GJD56090.1"/>
    </source>
</evidence>